<comment type="caution">
    <text evidence="2">The sequence shown here is derived from an EMBL/GenBank/DDBJ whole genome shotgun (WGS) entry which is preliminary data.</text>
</comment>
<evidence type="ECO:0000256" key="1">
    <source>
        <dbReference type="SAM" id="MobiDB-lite"/>
    </source>
</evidence>
<evidence type="ECO:0000313" key="3">
    <source>
        <dbReference type="Proteomes" id="UP000324222"/>
    </source>
</evidence>
<sequence length="95" mass="10684">MCGNVACYGTMQSRPPARTPLPSVRKPNLHSDRGQDSNPCAWRPLGPQSAHGSTVPRRPRHTVRPYRKLQASFEFRHASNPEVQSHNGIRFGARR</sequence>
<dbReference type="Proteomes" id="UP000324222">
    <property type="component" value="Unassembled WGS sequence"/>
</dbReference>
<keyword evidence="3" id="KW-1185">Reference proteome</keyword>
<organism evidence="2 3">
    <name type="scientific">Portunus trituberculatus</name>
    <name type="common">Swimming crab</name>
    <name type="synonym">Neptunus trituberculatus</name>
    <dbReference type="NCBI Taxonomy" id="210409"/>
    <lineage>
        <taxon>Eukaryota</taxon>
        <taxon>Metazoa</taxon>
        <taxon>Ecdysozoa</taxon>
        <taxon>Arthropoda</taxon>
        <taxon>Crustacea</taxon>
        <taxon>Multicrustacea</taxon>
        <taxon>Malacostraca</taxon>
        <taxon>Eumalacostraca</taxon>
        <taxon>Eucarida</taxon>
        <taxon>Decapoda</taxon>
        <taxon>Pleocyemata</taxon>
        <taxon>Brachyura</taxon>
        <taxon>Eubrachyura</taxon>
        <taxon>Portunoidea</taxon>
        <taxon>Portunidae</taxon>
        <taxon>Portuninae</taxon>
        <taxon>Portunus</taxon>
    </lineage>
</organism>
<reference evidence="2 3" key="1">
    <citation type="submission" date="2019-05" db="EMBL/GenBank/DDBJ databases">
        <title>Another draft genome of Portunus trituberculatus and its Hox gene families provides insights of decapod evolution.</title>
        <authorList>
            <person name="Jeong J.-H."/>
            <person name="Song I."/>
            <person name="Kim S."/>
            <person name="Choi T."/>
            <person name="Kim D."/>
            <person name="Ryu S."/>
            <person name="Kim W."/>
        </authorList>
    </citation>
    <scope>NUCLEOTIDE SEQUENCE [LARGE SCALE GENOMIC DNA]</scope>
    <source>
        <tissue evidence="2">Muscle</tissue>
    </source>
</reference>
<gene>
    <name evidence="2" type="ORF">E2C01_030997</name>
</gene>
<evidence type="ECO:0000313" key="2">
    <source>
        <dbReference type="EMBL" id="MPC37516.1"/>
    </source>
</evidence>
<accession>A0A5B7EWF5</accession>
<dbReference type="EMBL" id="VSRR010003802">
    <property type="protein sequence ID" value="MPC37516.1"/>
    <property type="molecule type" value="Genomic_DNA"/>
</dbReference>
<name>A0A5B7EWF5_PORTR</name>
<dbReference type="AlphaFoldDB" id="A0A5B7EWF5"/>
<feature type="region of interest" description="Disordered" evidence="1">
    <location>
        <begin position="1"/>
        <end position="62"/>
    </location>
</feature>
<protein>
    <submittedName>
        <fullName evidence="2">Uncharacterized protein</fullName>
    </submittedName>
</protein>
<proteinExistence type="predicted"/>